<accession>A0A1T5ILC2</accession>
<gene>
    <name evidence="2" type="ORF">SAMN06309945_0591</name>
</gene>
<protein>
    <recommendedName>
        <fullName evidence="4">ABC-2 type transport system permease protein</fullName>
    </recommendedName>
</protein>
<feature type="transmembrane region" description="Helical" evidence="1">
    <location>
        <begin position="213"/>
        <end position="234"/>
    </location>
</feature>
<dbReference type="RefSeq" id="WP_079726797.1">
    <property type="nucleotide sequence ID" value="NZ_FUZP01000001.1"/>
</dbReference>
<feature type="transmembrane region" description="Helical" evidence="1">
    <location>
        <begin position="507"/>
        <end position="537"/>
    </location>
</feature>
<keyword evidence="1" id="KW-0812">Transmembrane</keyword>
<name>A0A1T5ILC2_9MICO</name>
<feature type="transmembrane region" description="Helical" evidence="1">
    <location>
        <begin position="376"/>
        <end position="397"/>
    </location>
</feature>
<dbReference type="Proteomes" id="UP000190857">
    <property type="component" value="Unassembled WGS sequence"/>
</dbReference>
<feature type="transmembrane region" description="Helical" evidence="1">
    <location>
        <begin position="128"/>
        <end position="161"/>
    </location>
</feature>
<feature type="transmembrane region" description="Helical" evidence="1">
    <location>
        <begin position="480"/>
        <end position="501"/>
    </location>
</feature>
<feature type="transmembrane region" description="Helical" evidence="1">
    <location>
        <begin position="181"/>
        <end position="206"/>
    </location>
</feature>
<sequence>MADTTGASSSTRASATVLRDLRQTVREARRRPAADTSYAVYLALLIVLVAVVPVVRAGWLFVTDPVNAVALTSAATVPVIAGVVGLVWAAAVIAGRLRGPVVFTPFLAHALTTSPVPQRRAFARQTWMSVAALSVAGALCGATLAAASAAAVTSAAASAVASPSAAALAAASSVSVATPEIALGVALAASVGAASGIVAALLWLVGQAVPPRWSALAIGVLAALSTAAFGAQAWGFSFGPTLATSILAALAAVGVHSLAAPGTLLAALTLLAVVPLLLSVLEPRVVLGQSLRWEAVRLHTSTLELSASVATYQSVPRAGRRRFAIGGRARSLPAIIVRRDAVAALRTPGRLAIGVLVLLACGALIAGAAAVAPPAWMLGAIAGVAAYAAAGPLSDGLRHAVEAASALPLYGTSDSALLLLHTLFPALAVGLVVATGAVLVTLFWPPAAALPLASIGSAVIVAIGSVVLRLMNALKPPLPLALLTPIPTPAGDAAALNRVIWALDGVILAGLLGAAVTLTATSVLAPLGVVAVAGLIARRRWALR</sequence>
<feature type="transmembrane region" description="Helical" evidence="1">
    <location>
        <begin position="351"/>
        <end position="370"/>
    </location>
</feature>
<feature type="transmembrane region" description="Helical" evidence="1">
    <location>
        <begin position="450"/>
        <end position="468"/>
    </location>
</feature>
<dbReference type="STRING" id="123320.SAMN06309945_0591"/>
<keyword evidence="1" id="KW-0472">Membrane</keyword>
<feature type="transmembrane region" description="Helical" evidence="1">
    <location>
        <begin position="418"/>
        <end position="444"/>
    </location>
</feature>
<evidence type="ECO:0008006" key="4">
    <source>
        <dbReference type="Google" id="ProtNLM"/>
    </source>
</evidence>
<feature type="transmembrane region" description="Helical" evidence="1">
    <location>
        <begin position="38"/>
        <end position="62"/>
    </location>
</feature>
<dbReference type="OrthoDB" id="5126550at2"/>
<feature type="transmembrane region" description="Helical" evidence="1">
    <location>
        <begin position="246"/>
        <end position="278"/>
    </location>
</feature>
<keyword evidence="3" id="KW-1185">Reference proteome</keyword>
<dbReference type="AlphaFoldDB" id="A0A1T5ILC2"/>
<evidence type="ECO:0000313" key="2">
    <source>
        <dbReference type="EMBL" id="SKC39945.1"/>
    </source>
</evidence>
<keyword evidence="1" id="KW-1133">Transmembrane helix</keyword>
<reference evidence="2 3" key="1">
    <citation type="submission" date="2017-02" db="EMBL/GenBank/DDBJ databases">
        <authorList>
            <person name="Peterson S.W."/>
        </authorList>
    </citation>
    <scope>NUCLEOTIDE SEQUENCE [LARGE SCALE GENOMIC DNA]</scope>
    <source>
        <strain evidence="2 3">VKM Ac-2059</strain>
    </source>
</reference>
<proteinExistence type="predicted"/>
<organism evidence="2 3">
    <name type="scientific">Okibacterium fritillariae</name>
    <dbReference type="NCBI Taxonomy" id="123320"/>
    <lineage>
        <taxon>Bacteria</taxon>
        <taxon>Bacillati</taxon>
        <taxon>Actinomycetota</taxon>
        <taxon>Actinomycetes</taxon>
        <taxon>Micrococcales</taxon>
        <taxon>Microbacteriaceae</taxon>
        <taxon>Okibacterium</taxon>
    </lineage>
</organism>
<dbReference type="EMBL" id="FUZP01000001">
    <property type="protein sequence ID" value="SKC39945.1"/>
    <property type="molecule type" value="Genomic_DNA"/>
</dbReference>
<feature type="transmembrane region" description="Helical" evidence="1">
    <location>
        <begin position="68"/>
        <end position="94"/>
    </location>
</feature>
<evidence type="ECO:0000313" key="3">
    <source>
        <dbReference type="Proteomes" id="UP000190857"/>
    </source>
</evidence>
<evidence type="ECO:0000256" key="1">
    <source>
        <dbReference type="SAM" id="Phobius"/>
    </source>
</evidence>